<sequence length="247" mass="27243">MALNSMESVAAYTLKKPGSDEEIKVGSFWENGPCIIYFMRRFGCQICRWQAKQINALVPEYKSKFNGQVIAIGPESLGAEEFADLKILDAEVFYDPEKKLYNTLQMKRQNTFSLIGSFFKKAAWETIGKSRNDAISGNFKGDIYQLGGLFAVEKGTAILKNYIPVPVLNLVLFGSGSKILFGGNILYQFRQNDFSEHANLPELASKLGISYVESKDKEPAPNMCASGSCAPVQPPPSEGAPKETTRG</sequence>
<dbReference type="PANTHER" id="PTHR28630">
    <property type="match status" value="1"/>
</dbReference>
<dbReference type="GO" id="GO:0001516">
    <property type="term" value="P:prostaglandin biosynthetic process"/>
    <property type="evidence" value="ECO:0007669"/>
    <property type="project" value="UniProtKB-KW"/>
</dbReference>
<keyword evidence="10" id="KW-0275">Fatty acid biosynthesis</keyword>
<name>A0A915JYX3_ROMCU</name>
<keyword evidence="8" id="KW-0560">Oxidoreductase</keyword>
<dbReference type="AlphaFoldDB" id="A0A915JYX3"/>
<evidence type="ECO:0000256" key="3">
    <source>
        <dbReference type="ARBA" id="ARBA00022501"/>
    </source>
</evidence>
<dbReference type="EC" id="1.11.1.20" evidence="13"/>
<comment type="similarity">
    <text evidence="12">Belongs to the peroxiredoxin-like PRXL2 family. Prostamide/prostaglandin F synthase subfamily.</text>
</comment>
<dbReference type="WBParaSite" id="nRc.2.0.1.t31269-RA">
    <property type="protein sequence ID" value="nRc.2.0.1.t31269-RA"/>
    <property type="gene ID" value="nRc.2.0.1.g31269"/>
</dbReference>
<dbReference type="CDD" id="cd02970">
    <property type="entry name" value="PRX_like2"/>
    <property type="match status" value="1"/>
</dbReference>
<evidence type="ECO:0000256" key="10">
    <source>
        <dbReference type="ARBA" id="ARBA00023160"/>
    </source>
</evidence>
<evidence type="ECO:0000256" key="1">
    <source>
        <dbReference type="ARBA" id="ARBA00004514"/>
    </source>
</evidence>
<keyword evidence="7" id="KW-0521">NADP</keyword>
<keyword evidence="5" id="KW-0643">Prostaglandin biosynthesis</keyword>
<evidence type="ECO:0000256" key="18">
    <source>
        <dbReference type="SAM" id="MobiDB-lite"/>
    </source>
</evidence>
<keyword evidence="9" id="KW-0443">Lipid metabolism</keyword>
<keyword evidence="6" id="KW-0276">Fatty acid metabolism</keyword>
<keyword evidence="4" id="KW-0444">Lipid biosynthesis</keyword>
<evidence type="ECO:0000256" key="14">
    <source>
        <dbReference type="ARBA" id="ARBA00040768"/>
    </source>
</evidence>
<evidence type="ECO:0000256" key="15">
    <source>
        <dbReference type="ARBA" id="ARBA00041838"/>
    </source>
</evidence>
<evidence type="ECO:0000256" key="16">
    <source>
        <dbReference type="ARBA" id="ARBA00047917"/>
    </source>
</evidence>
<evidence type="ECO:0000256" key="8">
    <source>
        <dbReference type="ARBA" id="ARBA00023002"/>
    </source>
</evidence>
<keyword evidence="2" id="KW-0963">Cytoplasm</keyword>
<dbReference type="GO" id="GO:0005829">
    <property type="term" value="C:cytosol"/>
    <property type="evidence" value="ECO:0007669"/>
    <property type="project" value="UniProtKB-SubCell"/>
</dbReference>
<keyword evidence="19" id="KW-1185">Reference proteome</keyword>
<reference evidence="20" key="1">
    <citation type="submission" date="2022-11" db="UniProtKB">
        <authorList>
            <consortium name="WormBaseParasite"/>
        </authorList>
    </citation>
    <scope>IDENTIFICATION</scope>
</reference>
<evidence type="ECO:0000256" key="11">
    <source>
        <dbReference type="ARBA" id="ARBA00037117"/>
    </source>
</evidence>
<evidence type="ECO:0000256" key="4">
    <source>
        <dbReference type="ARBA" id="ARBA00022516"/>
    </source>
</evidence>
<proteinExistence type="inferred from homology"/>
<accession>A0A915JYX3</accession>
<dbReference type="PANTHER" id="PTHR28630:SF29">
    <property type="entry name" value="PROSTAMIDE_PROSTAGLANDIN F SYNTHASE"/>
    <property type="match status" value="1"/>
</dbReference>
<comment type="function">
    <text evidence="11">Catalyzes the reduction of prostaglandin-ethanolamide H(2) (prostamide H(2)) to prostamide F(2alpha) with NADPH as proton donor. Also able to reduce prostaglandin H(2) to prostaglandin F(2alpha).</text>
</comment>
<dbReference type="InterPro" id="IPR032801">
    <property type="entry name" value="PXL2A/B/C"/>
</dbReference>
<evidence type="ECO:0000256" key="17">
    <source>
        <dbReference type="ARBA" id="ARBA00048626"/>
    </source>
</evidence>
<evidence type="ECO:0000313" key="19">
    <source>
        <dbReference type="Proteomes" id="UP000887565"/>
    </source>
</evidence>
<comment type="subcellular location">
    <subcellularLocation>
        <location evidence="1">Cytoplasm</location>
        <location evidence="1">Cytosol</location>
    </subcellularLocation>
</comment>
<protein>
    <recommendedName>
        <fullName evidence="14">Prostamide/prostaglandin F synthase</fullName>
        <ecNumber evidence="13">1.11.1.20</ecNumber>
    </recommendedName>
    <alternativeName>
        <fullName evidence="15">Peroxiredoxin-like 2B</fullName>
    </alternativeName>
</protein>
<dbReference type="InterPro" id="IPR036249">
    <property type="entry name" value="Thioredoxin-like_sf"/>
</dbReference>
<feature type="region of interest" description="Disordered" evidence="18">
    <location>
        <begin position="217"/>
        <end position="247"/>
    </location>
</feature>
<evidence type="ECO:0000313" key="20">
    <source>
        <dbReference type="WBParaSite" id="nRc.2.0.1.t31269-RA"/>
    </source>
</evidence>
<dbReference type="GO" id="GO:0047017">
    <property type="term" value="F:prostaglandin F synthase activity"/>
    <property type="evidence" value="ECO:0007669"/>
    <property type="project" value="TreeGrafter"/>
</dbReference>
<evidence type="ECO:0000256" key="5">
    <source>
        <dbReference type="ARBA" id="ARBA00022585"/>
    </source>
</evidence>
<comment type="catalytic activity">
    <reaction evidence="17">
        <text>prostamide F2alpha + [thioredoxin]-disulfide = prostamide H2 + [thioredoxin]-dithiol</text>
        <dbReference type="Rhea" id="RHEA:26373"/>
        <dbReference type="Rhea" id="RHEA-COMP:10698"/>
        <dbReference type="Rhea" id="RHEA-COMP:10700"/>
        <dbReference type="ChEBI" id="CHEBI:29950"/>
        <dbReference type="ChEBI" id="CHEBI:50058"/>
        <dbReference type="ChEBI" id="CHEBI:53081"/>
        <dbReference type="ChEBI" id="CHEBI:53082"/>
        <dbReference type="EC" id="1.11.1.20"/>
    </reaction>
</comment>
<comment type="catalytic activity">
    <reaction evidence="16">
        <text>prostaglandin H2 + [thioredoxin]-dithiol = prostaglandin F2alpha + [thioredoxin]-disulfide</text>
        <dbReference type="Rhea" id="RHEA:28214"/>
        <dbReference type="Rhea" id="RHEA-COMP:10698"/>
        <dbReference type="Rhea" id="RHEA-COMP:10700"/>
        <dbReference type="ChEBI" id="CHEBI:29950"/>
        <dbReference type="ChEBI" id="CHEBI:50058"/>
        <dbReference type="ChEBI" id="CHEBI:57404"/>
        <dbReference type="ChEBI" id="CHEBI:57405"/>
        <dbReference type="EC" id="1.11.1.20"/>
    </reaction>
</comment>
<keyword evidence="3" id="KW-0644">Prostaglandin metabolism</keyword>
<dbReference type="Proteomes" id="UP000887565">
    <property type="component" value="Unplaced"/>
</dbReference>
<dbReference type="SUPFAM" id="SSF52833">
    <property type="entry name" value="Thioredoxin-like"/>
    <property type="match status" value="1"/>
</dbReference>
<dbReference type="Pfam" id="PF13911">
    <property type="entry name" value="AhpC-TSA_2"/>
    <property type="match status" value="1"/>
</dbReference>
<evidence type="ECO:0000256" key="13">
    <source>
        <dbReference type="ARBA" id="ARBA00039126"/>
    </source>
</evidence>
<evidence type="ECO:0000256" key="2">
    <source>
        <dbReference type="ARBA" id="ARBA00022490"/>
    </source>
</evidence>
<evidence type="ECO:0000256" key="7">
    <source>
        <dbReference type="ARBA" id="ARBA00022857"/>
    </source>
</evidence>
<evidence type="ECO:0000256" key="6">
    <source>
        <dbReference type="ARBA" id="ARBA00022832"/>
    </source>
</evidence>
<evidence type="ECO:0000256" key="12">
    <source>
        <dbReference type="ARBA" id="ARBA00037965"/>
    </source>
</evidence>
<dbReference type="Gene3D" id="3.40.30.10">
    <property type="entry name" value="Glutaredoxin"/>
    <property type="match status" value="1"/>
</dbReference>
<organism evidence="19 20">
    <name type="scientific">Romanomermis culicivorax</name>
    <name type="common">Nematode worm</name>
    <dbReference type="NCBI Taxonomy" id="13658"/>
    <lineage>
        <taxon>Eukaryota</taxon>
        <taxon>Metazoa</taxon>
        <taxon>Ecdysozoa</taxon>
        <taxon>Nematoda</taxon>
        <taxon>Enoplea</taxon>
        <taxon>Dorylaimia</taxon>
        <taxon>Mermithida</taxon>
        <taxon>Mermithoidea</taxon>
        <taxon>Mermithidae</taxon>
        <taxon>Romanomermis</taxon>
    </lineage>
</organism>
<evidence type="ECO:0000256" key="9">
    <source>
        <dbReference type="ARBA" id="ARBA00023098"/>
    </source>
</evidence>